<dbReference type="Proteomes" id="UP001574673">
    <property type="component" value="Unassembled WGS sequence"/>
</dbReference>
<protein>
    <submittedName>
        <fullName evidence="2">Uncharacterized protein</fullName>
    </submittedName>
</protein>
<proteinExistence type="predicted"/>
<keyword evidence="3" id="KW-1185">Reference proteome</keyword>
<comment type="caution">
    <text evidence="2">The sequence shown here is derived from an EMBL/GenBank/DDBJ whole genome shotgun (WGS) entry which is preliminary data.</text>
</comment>
<name>A0ABV4UGF9_9RHOO</name>
<feature type="region of interest" description="Disordered" evidence="1">
    <location>
        <begin position="222"/>
        <end position="254"/>
    </location>
</feature>
<sequence>MNRRGLNQKNYALQEGQRTRMEAFFLSFSLGFLLAFLCALMAPSRAMASDITGDASPANRQQVSNQNGMVSGKVTETANSVIIDGATFVSSGNDQPVVKVDADTRKKVILRNVKIISNNQTVSDLNDTHKGSAGIVSVENSQSKSKVVMKNVRVVARNSNISSISDGDDNCAGLVCNKGGRYDGVQAVSATALGRTNISAVQGARPDYRKVAATNSARYGTQRAAPAASMSSSITSTSTTLNGHPDYRRIPRAN</sequence>
<dbReference type="EMBL" id="JBEUWX010000002">
    <property type="protein sequence ID" value="MFA9950719.1"/>
    <property type="molecule type" value="Genomic_DNA"/>
</dbReference>
<feature type="compositionally biased region" description="Basic and acidic residues" evidence="1">
    <location>
        <begin position="245"/>
        <end position="254"/>
    </location>
</feature>
<reference evidence="3" key="1">
    <citation type="submission" date="2024-06" db="EMBL/GenBank/DDBJ databases">
        <title>Radixoralia hellwigii gen. nov., sp nov., isolated from a root canal in the human oral cavity.</title>
        <authorList>
            <person name="Bartsch S."/>
            <person name="Wittmer A."/>
            <person name="Schulz A.-K."/>
            <person name="Neumann-Schaal M."/>
            <person name="Wolf J."/>
            <person name="Gronow S."/>
            <person name="Tennert C."/>
            <person name="Haecker G."/>
            <person name="Cieplik F."/>
            <person name="Al-Ahmad A."/>
        </authorList>
    </citation>
    <scope>NUCLEOTIDE SEQUENCE [LARGE SCALE GENOMIC DNA]</scope>
    <source>
        <strain evidence="3">Wk13</strain>
    </source>
</reference>
<evidence type="ECO:0000256" key="1">
    <source>
        <dbReference type="SAM" id="MobiDB-lite"/>
    </source>
</evidence>
<organism evidence="2 3">
    <name type="scientific">Dentiradicibacter hellwigii</name>
    <dbReference type="NCBI Taxonomy" id="3149053"/>
    <lineage>
        <taxon>Bacteria</taxon>
        <taxon>Pseudomonadati</taxon>
        <taxon>Pseudomonadota</taxon>
        <taxon>Betaproteobacteria</taxon>
        <taxon>Rhodocyclales</taxon>
        <taxon>Rhodocyclaceae</taxon>
        <taxon>Dentiradicibacter</taxon>
    </lineage>
</organism>
<gene>
    <name evidence="2" type="ORF">ABCS64_10385</name>
</gene>
<evidence type="ECO:0000313" key="3">
    <source>
        <dbReference type="Proteomes" id="UP001574673"/>
    </source>
</evidence>
<feature type="compositionally biased region" description="Low complexity" evidence="1">
    <location>
        <begin position="224"/>
        <end position="240"/>
    </location>
</feature>
<evidence type="ECO:0000313" key="2">
    <source>
        <dbReference type="EMBL" id="MFA9950719.1"/>
    </source>
</evidence>
<accession>A0ABV4UGF9</accession>